<proteinExistence type="predicted"/>
<organism evidence="15 16">
    <name type="scientific">Methanolobus mangrovi</name>
    <dbReference type="NCBI Taxonomy" id="3072977"/>
    <lineage>
        <taxon>Archaea</taxon>
        <taxon>Methanobacteriati</taxon>
        <taxon>Methanobacteriota</taxon>
        <taxon>Stenosarchaea group</taxon>
        <taxon>Methanomicrobia</taxon>
        <taxon>Methanosarcinales</taxon>
        <taxon>Methanosarcinaceae</taxon>
        <taxon>Methanolobus</taxon>
    </lineage>
</organism>
<dbReference type="GeneID" id="84229990"/>
<evidence type="ECO:0000256" key="12">
    <source>
        <dbReference type="PROSITE-ProRule" id="PRU00703"/>
    </source>
</evidence>
<keyword evidence="12" id="KW-0129">CBS domain</keyword>
<dbReference type="InterPro" id="IPR046342">
    <property type="entry name" value="CBS_dom_sf"/>
</dbReference>
<keyword evidence="3" id="KW-0028">Amino-acid biosynthesis</keyword>
<feature type="transmembrane region" description="Helical" evidence="13">
    <location>
        <begin position="158"/>
        <end position="183"/>
    </location>
</feature>
<evidence type="ECO:0000256" key="6">
    <source>
        <dbReference type="ARBA" id="ARBA00023065"/>
    </source>
</evidence>
<dbReference type="PROSITE" id="PS51371">
    <property type="entry name" value="CBS"/>
    <property type="match status" value="2"/>
</dbReference>
<dbReference type="Pfam" id="PF00571">
    <property type="entry name" value="CBS"/>
    <property type="match status" value="2"/>
</dbReference>
<accession>A0AA51UDM3</accession>
<dbReference type="AlphaFoldDB" id="A0AA51UDM3"/>
<evidence type="ECO:0000256" key="7">
    <source>
        <dbReference type="ARBA" id="ARBA00023136"/>
    </source>
</evidence>
<dbReference type="SUPFAM" id="SSF81340">
    <property type="entry name" value="Clc chloride channel"/>
    <property type="match status" value="1"/>
</dbReference>
<keyword evidence="11" id="KW-0407">Ion channel</keyword>
<evidence type="ECO:0000256" key="2">
    <source>
        <dbReference type="ARBA" id="ARBA00022448"/>
    </source>
</evidence>
<evidence type="ECO:0000256" key="3">
    <source>
        <dbReference type="ARBA" id="ARBA00022605"/>
    </source>
</evidence>
<evidence type="ECO:0000313" key="16">
    <source>
        <dbReference type="Proteomes" id="UP001183006"/>
    </source>
</evidence>
<feature type="transmembrane region" description="Helical" evidence="13">
    <location>
        <begin position="308"/>
        <end position="327"/>
    </location>
</feature>
<dbReference type="PANTHER" id="PTHR43427:SF6">
    <property type="entry name" value="CHLORIDE CHANNEL PROTEIN CLC-E"/>
    <property type="match status" value="1"/>
</dbReference>
<keyword evidence="9" id="KW-0869">Chloride channel</keyword>
<feature type="transmembrane region" description="Helical" evidence="13">
    <location>
        <begin position="333"/>
        <end position="355"/>
    </location>
</feature>
<feature type="domain" description="CBS" evidence="14">
    <location>
        <begin position="513"/>
        <end position="572"/>
    </location>
</feature>
<dbReference type="InterPro" id="IPR050368">
    <property type="entry name" value="ClC-type_chloride_channel"/>
</dbReference>
<dbReference type="PRINTS" id="PR00762">
    <property type="entry name" value="CLCHANNEL"/>
</dbReference>
<comment type="subcellular location">
    <subcellularLocation>
        <location evidence="1">Membrane</location>
        <topology evidence="1">Multi-pass membrane protein</topology>
    </subcellularLocation>
</comment>
<keyword evidence="5 13" id="KW-1133">Transmembrane helix</keyword>
<evidence type="ECO:0000256" key="10">
    <source>
        <dbReference type="ARBA" id="ARBA00023214"/>
    </source>
</evidence>
<dbReference type="InterPro" id="IPR000644">
    <property type="entry name" value="CBS_dom"/>
</dbReference>
<keyword evidence="8" id="KW-0486">Methionine biosynthesis</keyword>
<dbReference type="EMBL" id="CP133594">
    <property type="protein sequence ID" value="WMW21267.1"/>
    <property type="molecule type" value="Genomic_DNA"/>
</dbReference>
<evidence type="ECO:0000256" key="13">
    <source>
        <dbReference type="SAM" id="Phobius"/>
    </source>
</evidence>
<dbReference type="GO" id="GO:0005254">
    <property type="term" value="F:chloride channel activity"/>
    <property type="evidence" value="ECO:0007669"/>
    <property type="project" value="UniProtKB-KW"/>
</dbReference>
<keyword evidence="6" id="KW-0406">Ion transport</keyword>
<feature type="transmembrane region" description="Helical" evidence="13">
    <location>
        <begin position="233"/>
        <end position="254"/>
    </location>
</feature>
<keyword evidence="10" id="KW-0868">Chloride</keyword>
<feature type="transmembrane region" description="Helical" evidence="13">
    <location>
        <begin position="63"/>
        <end position="85"/>
    </location>
</feature>
<name>A0AA51UDM3_9EURY</name>
<feature type="transmembrane region" description="Helical" evidence="13">
    <location>
        <begin position="195"/>
        <end position="213"/>
    </location>
</feature>
<dbReference type="Gene3D" id="3.10.580.10">
    <property type="entry name" value="CBS-domain"/>
    <property type="match status" value="1"/>
</dbReference>
<dbReference type="RefSeq" id="WP_309307053.1">
    <property type="nucleotide sequence ID" value="NZ_CP133594.1"/>
</dbReference>
<protein>
    <submittedName>
        <fullName evidence="15">Chloride channel protein</fullName>
    </submittedName>
</protein>
<feature type="transmembrane region" description="Helical" evidence="13">
    <location>
        <begin position="395"/>
        <end position="417"/>
    </location>
</feature>
<dbReference type="KEGG" id="mmav:RE476_07575"/>
<reference evidence="15" key="1">
    <citation type="submission" date="2023-08" db="EMBL/GenBank/DDBJ databases">
        <title>Methanolobus mangrovi sp. nov. and Methanolobus sediminis sp. nov, two novel methylotrophic methanogens isolated from mangrove sediments in China.</title>
        <authorList>
            <person name="Zhou J."/>
        </authorList>
    </citation>
    <scope>NUCLEOTIDE SEQUENCE</scope>
    <source>
        <strain evidence="15">FTZ2</strain>
    </source>
</reference>
<dbReference type="Gene3D" id="1.10.3080.10">
    <property type="entry name" value="Clc chloride channel"/>
    <property type="match status" value="1"/>
</dbReference>
<gene>
    <name evidence="15" type="ORF">RE476_07575</name>
</gene>
<dbReference type="PANTHER" id="PTHR43427">
    <property type="entry name" value="CHLORIDE CHANNEL PROTEIN CLC-E"/>
    <property type="match status" value="1"/>
</dbReference>
<dbReference type="CDD" id="cd00400">
    <property type="entry name" value="Voltage_gated_ClC"/>
    <property type="match status" value="1"/>
</dbReference>
<dbReference type="InterPro" id="IPR014743">
    <property type="entry name" value="Cl-channel_core"/>
</dbReference>
<keyword evidence="7 13" id="KW-0472">Membrane</keyword>
<feature type="transmembrane region" description="Helical" evidence="13">
    <location>
        <begin position="274"/>
        <end position="296"/>
    </location>
</feature>
<evidence type="ECO:0000256" key="9">
    <source>
        <dbReference type="ARBA" id="ARBA00023173"/>
    </source>
</evidence>
<sequence>MDGKTAFKNVKQNLLQWLQTESLISNSLALVVGVLTGLTIVFYDRLLEFSHDSFQGILPESPGYFIILLPALGGLIVGIIVHFFIHTRRYDIEEVIEATALHGGRMSARNAFLEVVASIVSIGSGGSVGKEAPVVLAGSGVGSTLSQILKIHGNRVKILIGCGASGGIAAAYNAPLAGVVFAVEVILGELEASSFIPIVISAVFATLVSSVIFGVQTIEVSSYRLVNPFFESILYLLLGVLAGVVSAILMRALFGTHKVFDSLSIHPVIKPALGGLFVGLIGFFYPQVFGVGYDVITDALNNGLALKLMLALIFLKIIAFSFTMGSGGSGGSIVPSLFVGAMLGGAYGSIVHGMFPMVTAESGAYALAGMGAVFAGTSRAPLASILVLFELTRDYNMILPIMLACVVSNVVSSSIYSESIFTEGLHRRGFTIRKGREIDIMESLLVTDAMKHNIQTVSENKNVGALIALMQSSRHAGFPVLDSNGNLSGIVTLKDVRDKVGHDELNKTINEICTKDVEVAYPEETLNTVLKRLAAKDIGRLPVVSKTDNKKLLGIITRSDIVKLYDKKILDKVQRLQKEGP</sequence>
<evidence type="ECO:0000256" key="8">
    <source>
        <dbReference type="ARBA" id="ARBA00023167"/>
    </source>
</evidence>
<dbReference type="SUPFAM" id="SSF54631">
    <property type="entry name" value="CBS-domain pair"/>
    <property type="match status" value="1"/>
</dbReference>
<feature type="transmembrane region" description="Helical" evidence="13">
    <location>
        <begin position="367"/>
        <end position="389"/>
    </location>
</feature>
<dbReference type="Pfam" id="PF00654">
    <property type="entry name" value="Voltage_CLC"/>
    <property type="match status" value="1"/>
</dbReference>
<feature type="domain" description="CBS" evidence="14">
    <location>
        <begin position="450"/>
        <end position="508"/>
    </location>
</feature>
<evidence type="ECO:0000256" key="5">
    <source>
        <dbReference type="ARBA" id="ARBA00022989"/>
    </source>
</evidence>
<dbReference type="InterPro" id="IPR001807">
    <property type="entry name" value="ClC"/>
</dbReference>
<keyword evidence="4 13" id="KW-0812">Transmembrane</keyword>
<dbReference type="Proteomes" id="UP001183006">
    <property type="component" value="Chromosome"/>
</dbReference>
<dbReference type="GO" id="GO:0034707">
    <property type="term" value="C:chloride channel complex"/>
    <property type="evidence" value="ECO:0007669"/>
    <property type="project" value="UniProtKB-KW"/>
</dbReference>
<dbReference type="GO" id="GO:0009086">
    <property type="term" value="P:methionine biosynthetic process"/>
    <property type="evidence" value="ECO:0007669"/>
    <property type="project" value="UniProtKB-KW"/>
</dbReference>
<evidence type="ECO:0000313" key="15">
    <source>
        <dbReference type="EMBL" id="WMW21267.1"/>
    </source>
</evidence>
<feature type="transmembrane region" description="Helical" evidence="13">
    <location>
        <begin position="23"/>
        <end position="43"/>
    </location>
</feature>
<evidence type="ECO:0000256" key="1">
    <source>
        <dbReference type="ARBA" id="ARBA00004141"/>
    </source>
</evidence>
<dbReference type="SMART" id="SM00116">
    <property type="entry name" value="CBS"/>
    <property type="match status" value="2"/>
</dbReference>
<evidence type="ECO:0000259" key="14">
    <source>
        <dbReference type="PROSITE" id="PS51371"/>
    </source>
</evidence>
<evidence type="ECO:0000256" key="4">
    <source>
        <dbReference type="ARBA" id="ARBA00022692"/>
    </source>
</evidence>
<evidence type="ECO:0000256" key="11">
    <source>
        <dbReference type="ARBA" id="ARBA00023303"/>
    </source>
</evidence>
<keyword evidence="16" id="KW-1185">Reference proteome</keyword>
<keyword evidence="2" id="KW-0813">Transport</keyword>